<accession>A0A396HP63</accession>
<evidence type="ECO:0000313" key="2">
    <source>
        <dbReference type="EMBL" id="RHN54291.1"/>
    </source>
</evidence>
<evidence type="ECO:0000259" key="1">
    <source>
        <dbReference type="SMART" id="SM00579"/>
    </source>
</evidence>
<dbReference type="Pfam" id="PF08387">
    <property type="entry name" value="FBD"/>
    <property type="match status" value="1"/>
</dbReference>
<reference evidence="3" key="1">
    <citation type="journal article" date="2018" name="Nat. Plants">
        <title>Whole-genome landscape of Medicago truncatula symbiotic genes.</title>
        <authorList>
            <person name="Pecrix Y."/>
            <person name="Staton S.E."/>
            <person name="Sallet E."/>
            <person name="Lelandais-Briere C."/>
            <person name="Moreau S."/>
            <person name="Carrere S."/>
            <person name="Blein T."/>
            <person name="Jardinaud M.F."/>
            <person name="Latrasse D."/>
            <person name="Zouine M."/>
            <person name="Zahm M."/>
            <person name="Kreplak J."/>
            <person name="Mayjonade B."/>
            <person name="Satge C."/>
            <person name="Perez M."/>
            <person name="Cauet S."/>
            <person name="Marande W."/>
            <person name="Chantry-Darmon C."/>
            <person name="Lopez-Roques C."/>
            <person name="Bouchez O."/>
            <person name="Berard A."/>
            <person name="Debelle F."/>
            <person name="Munos S."/>
            <person name="Bendahmane A."/>
            <person name="Berges H."/>
            <person name="Niebel A."/>
            <person name="Buitink J."/>
            <person name="Frugier F."/>
            <person name="Benhamed M."/>
            <person name="Crespi M."/>
            <person name="Gouzy J."/>
            <person name="Gamas P."/>
        </authorList>
    </citation>
    <scope>NUCLEOTIDE SEQUENCE [LARGE SCALE GENOMIC DNA]</scope>
    <source>
        <strain evidence="3">cv. Jemalong A17</strain>
    </source>
</reference>
<dbReference type="PANTHER" id="PTHR31900">
    <property type="entry name" value="F-BOX/RNI SUPERFAMILY PROTEIN-RELATED"/>
    <property type="match status" value="1"/>
</dbReference>
<evidence type="ECO:0000313" key="3">
    <source>
        <dbReference type="Proteomes" id="UP000265566"/>
    </source>
</evidence>
<dbReference type="Gramene" id="rna29302">
    <property type="protein sequence ID" value="RHN54291.1"/>
    <property type="gene ID" value="gene29302"/>
</dbReference>
<proteinExistence type="predicted"/>
<dbReference type="EMBL" id="PSQE01000005">
    <property type="protein sequence ID" value="RHN54291.1"/>
    <property type="molecule type" value="Genomic_DNA"/>
</dbReference>
<feature type="domain" description="FBD" evidence="1">
    <location>
        <begin position="146"/>
        <end position="217"/>
    </location>
</feature>
<dbReference type="PANTHER" id="PTHR31900:SF34">
    <property type="entry name" value="EMB|CAB62440.1-RELATED"/>
    <property type="match status" value="1"/>
</dbReference>
<dbReference type="AlphaFoldDB" id="A0A396HP63"/>
<dbReference type="Proteomes" id="UP000265566">
    <property type="component" value="Chromosome 5"/>
</dbReference>
<sequence length="217" mass="23910">MLMIDIGYVEVSSVNALLDGCSSIEILDLGFSAQSLDKVCVPPSLKRLKITIENDVGAYLEVNAPDLQYLNITQITFGEGFSLYSLPNVVEAYLDVFPTSLGSIVPLHNLFGALSGAKHLMLSRSTTKVKERSPILAWSPQPSIPNCLVSHLSFIEFKGFRGFPDEVSFVEYVLQNGHVLKTLIIADISLDLKKKYLILKLVSDVPRASAMCQLKFD</sequence>
<name>A0A396HP63_MEDTR</name>
<organism evidence="2 3">
    <name type="scientific">Medicago truncatula</name>
    <name type="common">Barrel medic</name>
    <name type="synonym">Medicago tribuloides</name>
    <dbReference type="NCBI Taxonomy" id="3880"/>
    <lineage>
        <taxon>Eukaryota</taxon>
        <taxon>Viridiplantae</taxon>
        <taxon>Streptophyta</taxon>
        <taxon>Embryophyta</taxon>
        <taxon>Tracheophyta</taxon>
        <taxon>Spermatophyta</taxon>
        <taxon>Magnoliopsida</taxon>
        <taxon>eudicotyledons</taxon>
        <taxon>Gunneridae</taxon>
        <taxon>Pentapetalae</taxon>
        <taxon>rosids</taxon>
        <taxon>fabids</taxon>
        <taxon>Fabales</taxon>
        <taxon>Fabaceae</taxon>
        <taxon>Papilionoideae</taxon>
        <taxon>50 kb inversion clade</taxon>
        <taxon>NPAAA clade</taxon>
        <taxon>Hologalegina</taxon>
        <taxon>IRL clade</taxon>
        <taxon>Trifolieae</taxon>
        <taxon>Medicago</taxon>
    </lineage>
</organism>
<dbReference type="SMART" id="SM00579">
    <property type="entry name" value="FBD"/>
    <property type="match status" value="1"/>
</dbReference>
<comment type="caution">
    <text evidence="2">The sequence shown here is derived from an EMBL/GenBank/DDBJ whole genome shotgun (WGS) entry which is preliminary data.</text>
</comment>
<dbReference type="InterPro" id="IPR050232">
    <property type="entry name" value="FBL13/AtMIF1-like"/>
</dbReference>
<protein>
    <submittedName>
        <fullName evidence="2">Putative FBD domain-containing protein</fullName>
    </submittedName>
</protein>
<gene>
    <name evidence="2" type="ORF">MtrunA17_Chr5g0405111</name>
</gene>
<dbReference type="InterPro" id="IPR006566">
    <property type="entry name" value="FBD"/>
</dbReference>